<accession>A0A921KEV3</accession>
<feature type="transmembrane region" description="Helical" evidence="1">
    <location>
        <begin position="230"/>
        <end position="254"/>
    </location>
</feature>
<evidence type="ECO:0000256" key="1">
    <source>
        <dbReference type="SAM" id="Phobius"/>
    </source>
</evidence>
<reference evidence="2" key="1">
    <citation type="journal article" date="2021" name="PeerJ">
        <title>Extensive microbial diversity within the chicken gut microbiome revealed by metagenomics and culture.</title>
        <authorList>
            <person name="Gilroy R."/>
            <person name="Ravi A."/>
            <person name="Getino M."/>
            <person name="Pursley I."/>
            <person name="Horton D.L."/>
            <person name="Alikhan N.F."/>
            <person name="Baker D."/>
            <person name="Gharbi K."/>
            <person name="Hall N."/>
            <person name="Watson M."/>
            <person name="Adriaenssens E.M."/>
            <person name="Foster-Nyarko E."/>
            <person name="Jarju S."/>
            <person name="Secka A."/>
            <person name="Antonio M."/>
            <person name="Oren A."/>
            <person name="Chaudhuri R.R."/>
            <person name="La Ragione R."/>
            <person name="Hildebrand F."/>
            <person name="Pallen M.J."/>
        </authorList>
    </citation>
    <scope>NUCLEOTIDE SEQUENCE</scope>
    <source>
        <strain evidence="2">CHK171-7178</strain>
    </source>
</reference>
<reference evidence="2" key="2">
    <citation type="submission" date="2021-09" db="EMBL/GenBank/DDBJ databases">
        <authorList>
            <person name="Gilroy R."/>
        </authorList>
    </citation>
    <scope>NUCLEOTIDE SEQUENCE</scope>
    <source>
        <strain evidence="2">CHK171-7178</strain>
    </source>
</reference>
<dbReference type="AlphaFoldDB" id="A0A921KEV3"/>
<evidence type="ECO:0000313" key="3">
    <source>
        <dbReference type="Proteomes" id="UP000698173"/>
    </source>
</evidence>
<feature type="transmembrane region" description="Helical" evidence="1">
    <location>
        <begin position="173"/>
        <end position="194"/>
    </location>
</feature>
<dbReference type="EMBL" id="DYWT01000311">
    <property type="protein sequence ID" value="HJF34225.1"/>
    <property type="molecule type" value="Genomic_DNA"/>
</dbReference>
<keyword evidence="1" id="KW-0812">Transmembrane</keyword>
<keyword evidence="1" id="KW-0472">Membrane</keyword>
<evidence type="ECO:0000313" key="2">
    <source>
        <dbReference type="EMBL" id="HJF34225.1"/>
    </source>
</evidence>
<protein>
    <submittedName>
        <fullName evidence="2">Uncharacterized protein</fullName>
    </submittedName>
</protein>
<dbReference type="Proteomes" id="UP000698173">
    <property type="component" value="Unassembled WGS sequence"/>
</dbReference>
<feature type="transmembrane region" description="Helical" evidence="1">
    <location>
        <begin position="20"/>
        <end position="38"/>
    </location>
</feature>
<feature type="transmembrane region" description="Helical" evidence="1">
    <location>
        <begin position="50"/>
        <end position="74"/>
    </location>
</feature>
<keyword evidence="1" id="KW-1133">Transmembrane helix</keyword>
<proteinExistence type="predicted"/>
<name>A0A921KEV3_SPOPS</name>
<comment type="caution">
    <text evidence="2">The sequence shown here is derived from an EMBL/GenBank/DDBJ whole genome shotgun (WGS) entry which is preliminary data.</text>
</comment>
<feature type="transmembrane region" description="Helical" evidence="1">
    <location>
        <begin position="99"/>
        <end position="123"/>
    </location>
</feature>
<feature type="transmembrane region" description="Helical" evidence="1">
    <location>
        <begin position="135"/>
        <end position="161"/>
    </location>
</feature>
<gene>
    <name evidence="2" type="ORF">K8V56_20880</name>
</gene>
<organism evidence="2 3">
    <name type="scientific">Sporosarcina psychrophila</name>
    <name type="common">Bacillus psychrophilus</name>
    <dbReference type="NCBI Taxonomy" id="1476"/>
    <lineage>
        <taxon>Bacteria</taxon>
        <taxon>Bacillati</taxon>
        <taxon>Bacillota</taxon>
        <taxon>Bacilli</taxon>
        <taxon>Bacillales</taxon>
        <taxon>Caryophanaceae</taxon>
        <taxon>Sporosarcina</taxon>
    </lineage>
</organism>
<sequence>MKQWNGLMKKEWVTMKWPLLGSAFLGIIILSLFPLMISKFLGVEVHVFEIALVICFIWAGASVLAPVSALFIMLEREMKRPDVWLHSTASIFKLVGSKVFFASLIGIAGLLIPTIVLAVQYALFNSTMAVFDDLFFFGSIFIVLIFAVSIIFMSIGFFFWVIDRLMKPYLKGFSIVVTIILFFISSRLYTLLALSEFYKKLTLIGPIDLMKIKNPKINVEFMYFEQTQTFFYTGEILLDAFFTVAMFIVAAVLFEKKVRL</sequence>